<dbReference type="eggNOG" id="COG2141">
    <property type="taxonomic scope" value="Bacteria"/>
</dbReference>
<feature type="transmembrane region" description="Helical" evidence="1">
    <location>
        <begin position="47"/>
        <end position="69"/>
    </location>
</feature>
<accession>G8NXQ4</accession>
<reference evidence="2 3" key="1">
    <citation type="submission" date="2011-11" db="EMBL/GenBank/DDBJ databases">
        <title>Complete sequence of Granulicella mallensis MP5ACTX8.</title>
        <authorList>
            <consortium name="US DOE Joint Genome Institute"/>
            <person name="Lucas S."/>
            <person name="Copeland A."/>
            <person name="Lapidus A."/>
            <person name="Cheng J.-F."/>
            <person name="Goodwin L."/>
            <person name="Pitluck S."/>
            <person name="Peters L."/>
            <person name="Lu M."/>
            <person name="Detter J.C."/>
            <person name="Han C."/>
            <person name="Tapia R."/>
            <person name="Land M."/>
            <person name="Hauser L."/>
            <person name="Kyrpides N."/>
            <person name="Ivanova N."/>
            <person name="Mikhailova N."/>
            <person name="Pagani I."/>
            <person name="Rawat S."/>
            <person name="Mannisto M."/>
            <person name="Haggblom M."/>
            <person name="Woyke T."/>
        </authorList>
    </citation>
    <scope>NUCLEOTIDE SEQUENCE [LARGE SCALE GENOMIC DNA]</scope>
    <source>
        <strain evidence="3">ATCC BAA-1857 / DSM 23137 / MP5ACTX8</strain>
    </source>
</reference>
<protein>
    <recommendedName>
        <fullName evidence="4">Integral membrane protein</fullName>
    </recommendedName>
</protein>
<dbReference type="NCBIfam" id="NF038065">
    <property type="entry name" value="Pr6Pr"/>
    <property type="match status" value="1"/>
</dbReference>
<keyword evidence="1" id="KW-0472">Membrane</keyword>
<dbReference type="EMBL" id="CP003130">
    <property type="protein sequence ID" value="AEU34399.1"/>
    <property type="molecule type" value="Genomic_DNA"/>
</dbReference>
<feature type="transmembrane region" description="Helical" evidence="1">
    <location>
        <begin position="173"/>
        <end position="192"/>
    </location>
</feature>
<proteinExistence type="predicted"/>
<feature type="transmembrane region" description="Helical" evidence="1">
    <location>
        <begin position="107"/>
        <end position="128"/>
    </location>
</feature>
<dbReference type="InterPro" id="IPR049713">
    <property type="entry name" value="Pr6Pr-like"/>
</dbReference>
<evidence type="ECO:0000313" key="3">
    <source>
        <dbReference type="Proteomes" id="UP000007113"/>
    </source>
</evidence>
<feature type="transmembrane region" description="Helical" evidence="1">
    <location>
        <begin position="75"/>
        <end position="100"/>
    </location>
</feature>
<dbReference type="Proteomes" id="UP000007113">
    <property type="component" value="Chromosome"/>
</dbReference>
<dbReference type="KEGG" id="gma:AciX8_0039"/>
<organism evidence="2 3">
    <name type="scientific">Granulicella mallensis (strain ATCC BAA-1857 / DSM 23137 / MP5ACTX8)</name>
    <dbReference type="NCBI Taxonomy" id="682795"/>
    <lineage>
        <taxon>Bacteria</taxon>
        <taxon>Pseudomonadati</taxon>
        <taxon>Acidobacteriota</taxon>
        <taxon>Terriglobia</taxon>
        <taxon>Terriglobales</taxon>
        <taxon>Acidobacteriaceae</taxon>
        <taxon>Granulicella</taxon>
    </lineage>
</organism>
<dbReference type="AlphaFoldDB" id="G8NXQ4"/>
<evidence type="ECO:0000256" key="1">
    <source>
        <dbReference type="SAM" id="Phobius"/>
    </source>
</evidence>
<keyword evidence="1" id="KW-1133">Transmembrane helix</keyword>
<keyword evidence="1" id="KW-0812">Transmembrane</keyword>
<sequence>MHPFHEKARAGKALSSPLYWLVAGYSGQLHYARSIATMHFGTVGRSAAGCIATIASLGLAFQFVSTFQINHSFSLTLWIVFAYFTILTNLLVAVVFAGLASRTQMRASWIVAGTMLSILLVGIIYALLLHGKTELAGGSAVANVLLHMATPVLVPLFWIVFTPKGQLTWSHPLVWAIYPLAYLAYSLIRGAQTNKYPYPFLDPGLVGWQQTMLSSLAIAVTFLVCSYGLVALDHRLGPRSLSNPKPS</sequence>
<name>G8NXQ4_GRAMM</name>
<feature type="transmembrane region" description="Helical" evidence="1">
    <location>
        <begin position="140"/>
        <end position="161"/>
    </location>
</feature>
<keyword evidence="3" id="KW-1185">Reference proteome</keyword>
<evidence type="ECO:0000313" key="2">
    <source>
        <dbReference type="EMBL" id="AEU34399.1"/>
    </source>
</evidence>
<dbReference type="STRING" id="682795.AciX8_0039"/>
<feature type="transmembrane region" description="Helical" evidence="1">
    <location>
        <begin position="212"/>
        <end position="232"/>
    </location>
</feature>
<dbReference type="HOGENOM" id="CLU_077680_2_1_0"/>
<gene>
    <name evidence="2" type="ordered locus">AciX8_0039</name>
</gene>
<evidence type="ECO:0008006" key="4">
    <source>
        <dbReference type="Google" id="ProtNLM"/>
    </source>
</evidence>